<protein>
    <submittedName>
        <fullName evidence="4">Uncharacterized protein</fullName>
    </submittedName>
</protein>
<evidence type="ECO:0000256" key="2">
    <source>
        <dbReference type="SAM" id="MobiDB-lite"/>
    </source>
</evidence>
<evidence type="ECO:0000256" key="1">
    <source>
        <dbReference type="SAM" id="Coils"/>
    </source>
</evidence>
<feature type="region of interest" description="Disordered" evidence="2">
    <location>
        <begin position="107"/>
        <end position="139"/>
    </location>
</feature>
<proteinExistence type="predicted"/>
<feature type="transmembrane region" description="Helical" evidence="3">
    <location>
        <begin position="28"/>
        <end position="47"/>
    </location>
</feature>
<dbReference type="AlphaFoldDB" id="A0A9D2KPI3"/>
<evidence type="ECO:0000313" key="4">
    <source>
        <dbReference type="EMBL" id="HJA77953.1"/>
    </source>
</evidence>
<keyword evidence="3" id="KW-0472">Membrane</keyword>
<reference evidence="4" key="1">
    <citation type="journal article" date="2021" name="PeerJ">
        <title>Extensive microbial diversity within the chicken gut microbiome revealed by metagenomics and culture.</title>
        <authorList>
            <person name="Gilroy R."/>
            <person name="Ravi A."/>
            <person name="Getino M."/>
            <person name="Pursley I."/>
            <person name="Horton D.L."/>
            <person name="Alikhan N.F."/>
            <person name="Baker D."/>
            <person name="Gharbi K."/>
            <person name="Hall N."/>
            <person name="Watson M."/>
            <person name="Adriaenssens E.M."/>
            <person name="Foster-Nyarko E."/>
            <person name="Jarju S."/>
            <person name="Secka A."/>
            <person name="Antonio M."/>
            <person name="Oren A."/>
            <person name="Chaudhuri R.R."/>
            <person name="La Ragione R."/>
            <person name="Hildebrand F."/>
            <person name="Pallen M.J."/>
        </authorList>
    </citation>
    <scope>NUCLEOTIDE SEQUENCE</scope>
    <source>
        <strain evidence="4">5032</strain>
    </source>
</reference>
<sequence length="253" mass="28500">MSNDTRLSLILMSDDGARRTFRVRRARFYGLIICLLCFPLLAAFLGWRAVQLWRENAALNAEQARLERELLAAEATAERLENLEVLLREDGMEGRRLLALRLAGREESGGSAGDVNAQDDEKEREQALKQPNEGPGHAEFPAVATDMVKVLNVRARALGNGRLRISLDLRNTERQKVVSGEVRATLITADGQQHEVQFEPEDVGDFRISRFKRAVMLSHLPRSVGRLENSQVIIEVLKSDGQLLFRNIFAVER</sequence>
<organism evidence="4 5">
    <name type="scientific">Candidatus Desulfovibrio intestinavium</name>
    <dbReference type="NCBI Taxonomy" id="2838534"/>
    <lineage>
        <taxon>Bacteria</taxon>
        <taxon>Pseudomonadati</taxon>
        <taxon>Thermodesulfobacteriota</taxon>
        <taxon>Desulfovibrionia</taxon>
        <taxon>Desulfovibrionales</taxon>
        <taxon>Desulfovibrionaceae</taxon>
        <taxon>Desulfovibrio</taxon>
    </lineage>
</organism>
<dbReference type="Proteomes" id="UP000823821">
    <property type="component" value="Unassembled WGS sequence"/>
</dbReference>
<name>A0A9D2KPI3_9BACT</name>
<keyword evidence="1" id="KW-0175">Coiled coil</keyword>
<feature type="coiled-coil region" evidence="1">
    <location>
        <begin position="54"/>
        <end position="83"/>
    </location>
</feature>
<keyword evidence="3" id="KW-1133">Transmembrane helix</keyword>
<dbReference type="EMBL" id="DWZD01000001">
    <property type="protein sequence ID" value="HJA77953.1"/>
    <property type="molecule type" value="Genomic_DNA"/>
</dbReference>
<keyword evidence="3" id="KW-0812">Transmembrane</keyword>
<evidence type="ECO:0000313" key="5">
    <source>
        <dbReference type="Proteomes" id="UP000823821"/>
    </source>
</evidence>
<evidence type="ECO:0000256" key="3">
    <source>
        <dbReference type="SAM" id="Phobius"/>
    </source>
</evidence>
<accession>A0A9D2KPI3</accession>
<reference evidence="4" key="2">
    <citation type="submission" date="2021-04" db="EMBL/GenBank/DDBJ databases">
        <authorList>
            <person name="Gilroy R."/>
        </authorList>
    </citation>
    <scope>NUCLEOTIDE SEQUENCE</scope>
    <source>
        <strain evidence="4">5032</strain>
    </source>
</reference>
<comment type="caution">
    <text evidence="4">The sequence shown here is derived from an EMBL/GenBank/DDBJ whole genome shotgun (WGS) entry which is preliminary data.</text>
</comment>
<gene>
    <name evidence="4" type="ORF">H9784_00040</name>
</gene>